<evidence type="ECO:0008006" key="3">
    <source>
        <dbReference type="Google" id="ProtNLM"/>
    </source>
</evidence>
<dbReference type="PROSITE" id="PS51257">
    <property type="entry name" value="PROKAR_LIPOPROTEIN"/>
    <property type="match status" value="1"/>
</dbReference>
<organism evidence="1 2">
    <name type="scientific">Flavobacterium panici</name>
    <dbReference type="NCBI Taxonomy" id="2654843"/>
    <lineage>
        <taxon>Bacteria</taxon>
        <taxon>Pseudomonadati</taxon>
        <taxon>Bacteroidota</taxon>
        <taxon>Flavobacteriia</taxon>
        <taxon>Flavobacteriales</taxon>
        <taxon>Flavobacteriaceae</taxon>
        <taxon>Flavobacterium</taxon>
    </lineage>
</organism>
<evidence type="ECO:0000313" key="1">
    <source>
        <dbReference type="EMBL" id="CAC9973651.1"/>
    </source>
</evidence>
<name>A0A9N8P118_9FLAO</name>
<gene>
    <name evidence="1" type="ORF">FLAPXU55_01336</name>
</gene>
<dbReference type="Proteomes" id="UP000533639">
    <property type="component" value="Unassembled WGS sequence"/>
</dbReference>
<evidence type="ECO:0000313" key="2">
    <source>
        <dbReference type="Proteomes" id="UP000533639"/>
    </source>
</evidence>
<reference evidence="1 2" key="1">
    <citation type="submission" date="2020-06" db="EMBL/GenBank/DDBJ databases">
        <authorList>
            <person name="Criscuolo A."/>
        </authorList>
    </citation>
    <scope>NUCLEOTIDE SEQUENCE [LARGE SCALE GENOMIC DNA]</scope>
    <source>
        <strain evidence="1">PXU-55</strain>
    </source>
</reference>
<keyword evidence="2" id="KW-1185">Reference proteome</keyword>
<comment type="caution">
    <text evidence="1">The sequence shown here is derived from an EMBL/GenBank/DDBJ whole genome shotgun (WGS) entry which is preliminary data.</text>
</comment>
<protein>
    <recommendedName>
        <fullName evidence="3">Lipoprotein</fullName>
    </recommendedName>
</protein>
<sequence>MTPLKINNCYLITLILIQVLASCSSSKCDNFFSYESRSLDIKGLTKKIESKEKISNLNVGSITLKKDFVEVSERLKELDILQYSLCSQLKSFNGTTEEKNALIAKNSETIREMLKIAQQSSDLPESQQNRLLVGYKQELSSNHQVLIELLKNTEIILKYASLIADTTCLRNKRIKILSTLFPYQNIETNVKISPRDLAKNAFSEIVSKELLKDSLEIQKFTLVANSISMTIDKTITTLKSLSDLDRTRYIINESFWISNIDKIQRISSFDAMKFQPIYPQMKTLRNSYDIVYSRVIDYFISIREFLSPKNGIINLDSLDKVLTSERFALDLIATYSIELAESSKRIKNIIEEITTQN</sequence>
<accession>A0A9N8P118</accession>
<proteinExistence type="predicted"/>
<dbReference type="AlphaFoldDB" id="A0A9N8P118"/>
<dbReference type="EMBL" id="CAIJDE010000034">
    <property type="protein sequence ID" value="CAC9973651.1"/>
    <property type="molecule type" value="Genomic_DNA"/>
</dbReference>
<dbReference type="RefSeq" id="WP_180857064.1">
    <property type="nucleotide sequence ID" value="NZ_CAIJDE010000034.1"/>
</dbReference>